<evidence type="ECO:0000256" key="2">
    <source>
        <dbReference type="ARBA" id="ARBA00022692"/>
    </source>
</evidence>
<feature type="domain" description="Putative ER transporter 6TM N-terminal" evidence="8">
    <location>
        <begin position="122"/>
        <end position="411"/>
    </location>
</feature>
<evidence type="ECO:0008006" key="12">
    <source>
        <dbReference type="Google" id="ProtNLM"/>
    </source>
</evidence>
<protein>
    <recommendedName>
        <fullName evidence="12">ER transporter 6TM N-terminal domain-containing protein</fullName>
    </recommendedName>
</protein>
<name>A0A316W884_9BASI</name>
<keyword evidence="2 6" id="KW-0812">Transmembrane</keyword>
<feature type="transmembrane region" description="Helical" evidence="6">
    <location>
        <begin position="156"/>
        <end position="175"/>
    </location>
</feature>
<keyword evidence="3 6" id="KW-1133">Transmembrane helix</keyword>
<feature type="compositionally biased region" description="Low complexity" evidence="5">
    <location>
        <begin position="435"/>
        <end position="446"/>
    </location>
</feature>
<evidence type="ECO:0000256" key="3">
    <source>
        <dbReference type="ARBA" id="ARBA00022989"/>
    </source>
</evidence>
<feature type="domain" description="DUF2421" evidence="7">
    <location>
        <begin position="948"/>
        <end position="1191"/>
    </location>
</feature>
<sequence length="1213" mass="132921">MQSSIPLHPLREDTDRQAQRTLETSNARDVSVLQERPRRRAGAGVEAVRRGEHAGAESSIDPEREARRQRFESSTSKGTAPHEQETKEGSPHLEPQKPKNSLNALRLLPPMIAWTVPVLTSWAKFKPVLRSAIVAWICLLLMVIEPIERQLGNASFLLLVGVFIQPCELPVVAVIEREIFTLGLLLIAWAWSCLGTAIAVQARTYQLAPTEAPLASIFSGDYIQGGEAVICGFFLSIGAAALLYLKVRFGPSPFLFAAILSCICLDVALGYQPLFPYPDYMLATTIIKPLALKAAVNIVVALFFFPKSVNSSFADKLVAVLAPMRDAARSQIELLQQSPLDPDFNFTQVHDLMTKSEGGILALVGAGRLLTREVSFGVASGQDLSSLIALVRALMSPMDGMAYYYRLIRADMKHDRFPHLCQQPGFEDESHGQQSRPASRAPSRPATPGIEGPQPFQDVSHADKAAHRPSSLAPFAAREKGSSSTSTPRSSQDSSGNTRQAHHGAFLPRLAHLHLPRSRHHSPEPAPRVGAWEALRYAAIETQLHREAHNKFTEQCTRLLGETTSELLAAQADALDHILSWLADLNRTRLALLRRRVLGKVIGGLPSADAEKRKSSQEVLESLSSALERFHTARLGLIEPFRATIECTGSPEERPPHRYLYQGFVFQFHTARFGERLITLLEAIVKMEERQDAIGGRFWLPSLPHIFSAEAWHSEGTADGEHGHDDEDPAHMGPGHSSMLGRTKRRDPDALEPQGAIQQIGTRASTFLHTLGRGNMLFCLKAAAVTAFLSLPQFMRSSARFCYVNKAVWSLFMAQLTMARHRGEVAFGLVSRLIATTAGAAMGLVIWYIAAPTGYHASSPYTLMVTAAVAFPIVMLVRLNAPGPPITSIITCVTVALVLGYSLKDSTNPTFGFRGVGWTVAWRRFVGVLIGTGAALVMAILPPSSTLRKYQRLGHAATISELCQLYCDVVAYASAPHHPDRSPTELTKRLLATRSKLRRLALTRSVVTYEFSLRGKWPVKRYEELSAVAMELSKLLSHAVTVTEKLGEGYSAALLRKTRFLDPGFLADCISVLSLCATALRSGEPLPQVMPVLMDRLLVSGTSYELTDVSDEGKVASDNVAASEMHTAESMVGDPSPLAHDAYRLPKHVDMATLQSEQYQAFAVGMTIAFGIVLRIDKLCMATKALVGESYPVPADWSSSRNHYAFSNPPHRS</sequence>
<dbReference type="GO" id="GO:0016020">
    <property type="term" value="C:membrane"/>
    <property type="evidence" value="ECO:0007669"/>
    <property type="project" value="UniProtKB-SubCell"/>
</dbReference>
<comment type="subcellular location">
    <subcellularLocation>
        <location evidence="1">Membrane</location>
        <topology evidence="1">Multi-pass membrane protein</topology>
    </subcellularLocation>
</comment>
<keyword evidence="11" id="KW-1185">Reference proteome</keyword>
<dbReference type="STRING" id="1522189.A0A316W884"/>
<feature type="transmembrane region" description="Helical" evidence="6">
    <location>
        <begin position="254"/>
        <end position="274"/>
    </location>
</feature>
<feature type="compositionally biased region" description="Low complexity" evidence="5">
    <location>
        <begin position="482"/>
        <end position="495"/>
    </location>
</feature>
<feature type="compositionally biased region" description="Polar residues" evidence="5">
    <location>
        <begin position="19"/>
        <end position="28"/>
    </location>
</feature>
<evidence type="ECO:0000256" key="5">
    <source>
        <dbReference type="SAM" id="MobiDB-lite"/>
    </source>
</evidence>
<dbReference type="GeneID" id="37034926"/>
<evidence type="ECO:0000259" key="8">
    <source>
        <dbReference type="Pfam" id="PF10337"/>
    </source>
</evidence>
<feature type="compositionally biased region" description="Basic and acidic residues" evidence="5">
    <location>
        <begin position="47"/>
        <end position="71"/>
    </location>
</feature>
<evidence type="ECO:0000256" key="6">
    <source>
        <dbReference type="SAM" id="Phobius"/>
    </source>
</evidence>
<feature type="region of interest" description="Disordered" evidence="5">
    <location>
        <begin position="1"/>
        <end position="98"/>
    </location>
</feature>
<dbReference type="AlphaFoldDB" id="A0A316W884"/>
<dbReference type="EMBL" id="KZ819356">
    <property type="protein sequence ID" value="PWN45328.1"/>
    <property type="molecule type" value="Genomic_DNA"/>
</dbReference>
<feature type="transmembrane region" description="Helical" evidence="6">
    <location>
        <begin position="861"/>
        <end position="879"/>
    </location>
</feature>
<evidence type="ECO:0000256" key="4">
    <source>
        <dbReference type="ARBA" id="ARBA00023136"/>
    </source>
</evidence>
<organism evidence="10 11">
    <name type="scientific">Ceraceosorus guamensis</name>
    <dbReference type="NCBI Taxonomy" id="1522189"/>
    <lineage>
        <taxon>Eukaryota</taxon>
        <taxon>Fungi</taxon>
        <taxon>Dikarya</taxon>
        <taxon>Basidiomycota</taxon>
        <taxon>Ustilaginomycotina</taxon>
        <taxon>Exobasidiomycetes</taxon>
        <taxon>Ceraceosorales</taxon>
        <taxon>Ceraceosoraceae</taxon>
        <taxon>Ceraceosorus</taxon>
    </lineage>
</organism>
<feature type="transmembrane region" description="Helical" evidence="6">
    <location>
        <begin position="923"/>
        <end position="942"/>
    </location>
</feature>
<feature type="transmembrane region" description="Helical" evidence="6">
    <location>
        <begin position="886"/>
        <end position="903"/>
    </location>
</feature>
<evidence type="ECO:0000313" key="11">
    <source>
        <dbReference type="Proteomes" id="UP000245783"/>
    </source>
</evidence>
<feature type="region of interest" description="Disordered" evidence="5">
    <location>
        <begin position="716"/>
        <end position="755"/>
    </location>
</feature>
<dbReference type="InterPro" id="IPR049453">
    <property type="entry name" value="Memb_transporter_dom"/>
</dbReference>
<dbReference type="OrthoDB" id="2274698at2759"/>
<dbReference type="Pfam" id="PF10337">
    <property type="entry name" value="ArAE_2_N"/>
    <property type="match status" value="1"/>
</dbReference>
<evidence type="ECO:0000259" key="7">
    <source>
        <dbReference type="Pfam" id="PF10334"/>
    </source>
</evidence>
<feature type="transmembrane region" description="Helical" evidence="6">
    <location>
        <begin position="222"/>
        <end position="245"/>
    </location>
</feature>
<feature type="domain" description="Integral membrane bound transporter" evidence="9">
    <location>
        <begin position="805"/>
        <end position="938"/>
    </location>
</feature>
<dbReference type="PANTHER" id="PTHR37994">
    <property type="entry name" value="ARAE_2_N DOMAIN-CONTAINING PROTEIN-RELATED"/>
    <property type="match status" value="1"/>
</dbReference>
<dbReference type="RefSeq" id="XP_025372488.1">
    <property type="nucleotide sequence ID" value="XM_025513056.1"/>
</dbReference>
<dbReference type="Pfam" id="PF13515">
    <property type="entry name" value="FUSC_2"/>
    <property type="match status" value="1"/>
</dbReference>
<proteinExistence type="predicted"/>
<keyword evidence="4 6" id="KW-0472">Membrane</keyword>
<dbReference type="InterPro" id="IPR018820">
    <property type="entry name" value="BRE4-related_DUF2421"/>
</dbReference>
<evidence type="ECO:0000259" key="9">
    <source>
        <dbReference type="Pfam" id="PF13515"/>
    </source>
</evidence>
<evidence type="ECO:0000256" key="1">
    <source>
        <dbReference type="ARBA" id="ARBA00004141"/>
    </source>
</evidence>
<feature type="compositionally biased region" description="Basic and acidic residues" evidence="5">
    <location>
        <begin position="9"/>
        <end position="18"/>
    </location>
</feature>
<dbReference type="Pfam" id="PF10334">
    <property type="entry name" value="BRE4"/>
    <property type="match status" value="1"/>
</dbReference>
<dbReference type="PANTHER" id="PTHR37994:SF1">
    <property type="entry name" value="ER TRANSPORTER 6TM N-TERMINAL DOMAIN-CONTAINING PROTEIN"/>
    <property type="match status" value="1"/>
</dbReference>
<reference evidence="10 11" key="1">
    <citation type="journal article" date="2018" name="Mol. Biol. Evol.">
        <title>Broad Genomic Sampling Reveals a Smut Pathogenic Ancestry of the Fungal Clade Ustilaginomycotina.</title>
        <authorList>
            <person name="Kijpornyongpan T."/>
            <person name="Mondo S.J."/>
            <person name="Barry K."/>
            <person name="Sandor L."/>
            <person name="Lee J."/>
            <person name="Lipzen A."/>
            <person name="Pangilinan J."/>
            <person name="LaButti K."/>
            <person name="Hainaut M."/>
            <person name="Henrissat B."/>
            <person name="Grigoriev I.V."/>
            <person name="Spatafora J.W."/>
            <person name="Aime M.C."/>
        </authorList>
    </citation>
    <scope>NUCLEOTIDE SEQUENCE [LARGE SCALE GENOMIC DNA]</scope>
    <source>
        <strain evidence="10 11">MCA 4658</strain>
    </source>
</reference>
<dbReference type="InParanoid" id="A0A316W884"/>
<feature type="transmembrane region" description="Helical" evidence="6">
    <location>
        <begin position="182"/>
        <end position="202"/>
    </location>
</feature>
<evidence type="ECO:0000313" key="10">
    <source>
        <dbReference type="EMBL" id="PWN45328.1"/>
    </source>
</evidence>
<accession>A0A316W884</accession>
<dbReference type="InterPro" id="IPR018823">
    <property type="entry name" value="ArAE_2_N"/>
</dbReference>
<feature type="compositionally biased region" description="Basic and acidic residues" evidence="5">
    <location>
        <begin position="80"/>
        <end position="97"/>
    </location>
</feature>
<gene>
    <name evidence="10" type="ORF">IE81DRAFT_320523</name>
</gene>
<dbReference type="Proteomes" id="UP000245783">
    <property type="component" value="Unassembled WGS sequence"/>
</dbReference>
<feature type="transmembrane region" description="Helical" evidence="6">
    <location>
        <begin position="825"/>
        <end position="849"/>
    </location>
</feature>
<feature type="region of interest" description="Disordered" evidence="5">
    <location>
        <begin position="419"/>
        <end position="501"/>
    </location>
</feature>